<sequence length="660" mass="72683">MGFFDLNIPFSSEASPSDKATRINLATTVMELGYSGVAYNRTIKGVMSDRDRCSIPLLTLSSLLKLSPSLSSSVYFHRDLLAVPRASPFHQYTRLTLVADNPSHAQALNSGNPILKTYDLVSVRPMNQTIFDLACEKFEVHIITIDFSQRLPFRLKLPMVKAAIERGVYFEITYSGLITDIQSRRQIITNAKLLVDWTRGRNVIISSAAPSAYELRGPYDVANLSSLLGLSMERAKAAVSKNCRTLITKALRKKQFHKEIIKVEPAISSGEQVDSNKSWSSDLFKWDPISSGEGDLLLDDLAKSFAASSEVSKKAKPIDFTSIIGGMPSHGFRVKDLISRTQVTPQSPDNNENFNIIGKSTGLPSTSDGNLEQERHDKLDLPEPGLTPVHKVPSKLQALENQNSQILFSCDTTNALSDAGDIGVPMTTMEAESNNPSLSTVNVDLIGKQIQDSQSRKSVNNFESPVSLPNEKGTVSTDEIVLDSASHVDSKVEAFTPSKDSSISAPNEEENLRSSRTTPESVGNDLMEEDSTDVDTENQEASSPLINFALHEKYTDKEQFEESEHVPLVLTDHTPPESDTVIVEHDPLVANTGPPDVAMEDQKHGIADTESDQLTLCQSSTSGNTKAKRKVPRQAMMLPLKRRLSSPFKKPHRRSRSKTR</sequence>
<feature type="region of interest" description="Disordered" evidence="6">
    <location>
        <begin position="617"/>
        <end position="660"/>
    </location>
</feature>
<evidence type="ECO:0000256" key="2">
    <source>
        <dbReference type="ARBA" id="ARBA00007331"/>
    </source>
</evidence>
<accession>A0AA87YXT0</accession>
<dbReference type="InterPro" id="IPR002738">
    <property type="entry name" value="RNase_P_p30"/>
</dbReference>
<dbReference type="AlphaFoldDB" id="A0AA87YXT0"/>
<dbReference type="EMBL" id="BTGU01000001">
    <property type="protein sequence ID" value="GMN24422.1"/>
    <property type="molecule type" value="Genomic_DNA"/>
</dbReference>
<keyword evidence="4" id="KW-0378">Hydrolase</keyword>
<dbReference type="SUPFAM" id="SSF89550">
    <property type="entry name" value="PHP domain-like"/>
    <property type="match status" value="1"/>
</dbReference>
<protein>
    <submittedName>
        <fullName evidence="7">Uncharacterized protein</fullName>
    </submittedName>
</protein>
<dbReference type="GO" id="GO:0005655">
    <property type="term" value="C:nucleolar ribonuclease P complex"/>
    <property type="evidence" value="ECO:0007669"/>
    <property type="project" value="TreeGrafter"/>
</dbReference>
<evidence type="ECO:0000313" key="7">
    <source>
        <dbReference type="EMBL" id="GMN24422.1"/>
    </source>
</evidence>
<organism evidence="7 8">
    <name type="scientific">Ficus carica</name>
    <name type="common">Common fig</name>
    <dbReference type="NCBI Taxonomy" id="3494"/>
    <lineage>
        <taxon>Eukaryota</taxon>
        <taxon>Viridiplantae</taxon>
        <taxon>Streptophyta</taxon>
        <taxon>Embryophyta</taxon>
        <taxon>Tracheophyta</taxon>
        <taxon>Spermatophyta</taxon>
        <taxon>Magnoliopsida</taxon>
        <taxon>eudicotyledons</taxon>
        <taxon>Gunneridae</taxon>
        <taxon>Pentapetalae</taxon>
        <taxon>rosids</taxon>
        <taxon>fabids</taxon>
        <taxon>Rosales</taxon>
        <taxon>Moraceae</taxon>
        <taxon>Ficeae</taxon>
        <taxon>Ficus</taxon>
    </lineage>
</organism>
<comment type="subcellular location">
    <subcellularLocation>
        <location evidence="1">Nucleus</location>
    </subcellularLocation>
</comment>
<feature type="region of interest" description="Disordered" evidence="6">
    <location>
        <begin position="451"/>
        <end position="475"/>
    </location>
</feature>
<evidence type="ECO:0000313" key="8">
    <source>
        <dbReference type="Proteomes" id="UP001187192"/>
    </source>
</evidence>
<feature type="region of interest" description="Disordered" evidence="6">
    <location>
        <begin position="492"/>
        <end position="541"/>
    </location>
</feature>
<feature type="compositionally biased region" description="Polar residues" evidence="6">
    <location>
        <begin position="343"/>
        <end position="354"/>
    </location>
</feature>
<dbReference type="Gene3D" id="3.20.20.140">
    <property type="entry name" value="Metal-dependent hydrolases"/>
    <property type="match status" value="1"/>
</dbReference>
<evidence type="ECO:0000256" key="3">
    <source>
        <dbReference type="ARBA" id="ARBA00022694"/>
    </source>
</evidence>
<comment type="similarity">
    <text evidence="2">Belongs to the eukaryotic/archaeal RNase P protein component 3 family.</text>
</comment>
<proteinExistence type="inferred from homology"/>
<comment type="caution">
    <text evidence="7">The sequence shown here is derived from an EMBL/GenBank/DDBJ whole genome shotgun (WGS) entry which is preliminary data.</text>
</comment>
<dbReference type="GO" id="GO:0003723">
    <property type="term" value="F:RNA binding"/>
    <property type="evidence" value="ECO:0007669"/>
    <property type="project" value="TreeGrafter"/>
</dbReference>
<evidence type="ECO:0000256" key="4">
    <source>
        <dbReference type="ARBA" id="ARBA00022801"/>
    </source>
</evidence>
<dbReference type="PANTHER" id="PTHR13031:SF0">
    <property type="entry name" value="RIBONUCLEASE P PROTEIN SUBUNIT P30"/>
    <property type="match status" value="1"/>
</dbReference>
<keyword evidence="5" id="KW-0539">Nucleus</keyword>
<dbReference type="PANTHER" id="PTHR13031">
    <property type="entry name" value="RIBONUCLEASE P SUBUNIT P30"/>
    <property type="match status" value="1"/>
</dbReference>
<dbReference type="GO" id="GO:0008033">
    <property type="term" value="P:tRNA processing"/>
    <property type="evidence" value="ECO:0007669"/>
    <property type="project" value="UniProtKB-KW"/>
</dbReference>
<keyword evidence="3" id="KW-0819">tRNA processing</keyword>
<evidence type="ECO:0000256" key="6">
    <source>
        <dbReference type="SAM" id="MobiDB-lite"/>
    </source>
</evidence>
<evidence type="ECO:0000256" key="5">
    <source>
        <dbReference type="ARBA" id="ARBA00023242"/>
    </source>
</evidence>
<keyword evidence="8" id="KW-1185">Reference proteome</keyword>
<dbReference type="FunFam" id="3.20.20.140:FF:000044">
    <property type="entry name" value="Polymerase/histidinol phosphatase-like protein"/>
    <property type="match status" value="1"/>
</dbReference>
<gene>
    <name evidence="7" type="ORF">TIFTF001_000562</name>
</gene>
<evidence type="ECO:0000256" key="1">
    <source>
        <dbReference type="ARBA" id="ARBA00004123"/>
    </source>
</evidence>
<dbReference type="Pfam" id="PF01876">
    <property type="entry name" value="RNase_P_p30"/>
    <property type="match status" value="1"/>
</dbReference>
<name>A0AA87YXT0_FICCA</name>
<feature type="compositionally biased region" description="Polar residues" evidence="6">
    <location>
        <begin position="451"/>
        <end position="464"/>
    </location>
</feature>
<feature type="compositionally biased region" description="Acidic residues" evidence="6">
    <location>
        <begin position="526"/>
        <end position="538"/>
    </location>
</feature>
<feature type="region of interest" description="Disordered" evidence="6">
    <location>
        <begin position="343"/>
        <end position="373"/>
    </location>
</feature>
<feature type="compositionally biased region" description="Basic residues" evidence="6">
    <location>
        <begin position="640"/>
        <end position="660"/>
    </location>
</feature>
<dbReference type="GO" id="GO:0016787">
    <property type="term" value="F:hydrolase activity"/>
    <property type="evidence" value="ECO:0007669"/>
    <property type="project" value="UniProtKB-KW"/>
</dbReference>
<dbReference type="InterPro" id="IPR016195">
    <property type="entry name" value="Pol/histidinol_Pase-like"/>
</dbReference>
<reference evidence="7" key="1">
    <citation type="submission" date="2023-07" db="EMBL/GenBank/DDBJ databases">
        <title>draft genome sequence of fig (Ficus carica).</title>
        <authorList>
            <person name="Takahashi T."/>
            <person name="Nishimura K."/>
        </authorList>
    </citation>
    <scope>NUCLEOTIDE SEQUENCE</scope>
</reference>
<dbReference type="Proteomes" id="UP001187192">
    <property type="component" value="Unassembled WGS sequence"/>
</dbReference>